<evidence type="ECO:0000313" key="2">
    <source>
        <dbReference type="EMBL" id="KAL0920281.1"/>
    </source>
</evidence>
<feature type="transmembrane region" description="Helical" evidence="1">
    <location>
        <begin position="21"/>
        <end position="39"/>
    </location>
</feature>
<accession>A0ABD0V6D7</accession>
<evidence type="ECO:0000313" key="3">
    <source>
        <dbReference type="Proteomes" id="UP001552299"/>
    </source>
</evidence>
<keyword evidence="1" id="KW-0812">Transmembrane</keyword>
<keyword evidence="1" id="KW-0472">Membrane</keyword>
<sequence>MREAADSCDSIRRRTNAPIPSASKMFAILFLASGFLLARRMREKLRSSAPLLDLSSDEIAAAVCVLASLAFHLPRLLRRS</sequence>
<reference evidence="2 3" key="1">
    <citation type="journal article" date="2024" name="Plant Biotechnol. J.">
        <title>Dendrobium thyrsiflorum genome and its molecular insights into genes involved in important horticultural traits.</title>
        <authorList>
            <person name="Chen B."/>
            <person name="Wang J.Y."/>
            <person name="Zheng P.J."/>
            <person name="Li K.L."/>
            <person name="Liang Y.M."/>
            <person name="Chen X.F."/>
            <person name="Zhang C."/>
            <person name="Zhao X."/>
            <person name="He X."/>
            <person name="Zhang G.Q."/>
            <person name="Liu Z.J."/>
            <person name="Xu Q."/>
        </authorList>
    </citation>
    <scope>NUCLEOTIDE SEQUENCE [LARGE SCALE GENOMIC DNA]</scope>
    <source>
        <strain evidence="2">GZMU011</strain>
    </source>
</reference>
<proteinExistence type="predicted"/>
<keyword evidence="3" id="KW-1185">Reference proteome</keyword>
<dbReference type="Proteomes" id="UP001552299">
    <property type="component" value="Unassembled WGS sequence"/>
</dbReference>
<protein>
    <submittedName>
        <fullName evidence="2">Uncharacterized protein</fullName>
    </submittedName>
</protein>
<name>A0ABD0V6D7_DENTH</name>
<organism evidence="2 3">
    <name type="scientific">Dendrobium thyrsiflorum</name>
    <name type="common">Pinecone-like raceme dendrobium</name>
    <name type="synonym">Orchid</name>
    <dbReference type="NCBI Taxonomy" id="117978"/>
    <lineage>
        <taxon>Eukaryota</taxon>
        <taxon>Viridiplantae</taxon>
        <taxon>Streptophyta</taxon>
        <taxon>Embryophyta</taxon>
        <taxon>Tracheophyta</taxon>
        <taxon>Spermatophyta</taxon>
        <taxon>Magnoliopsida</taxon>
        <taxon>Liliopsida</taxon>
        <taxon>Asparagales</taxon>
        <taxon>Orchidaceae</taxon>
        <taxon>Epidendroideae</taxon>
        <taxon>Malaxideae</taxon>
        <taxon>Dendrobiinae</taxon>
        <taxon>Dendrobium</taxon>
    </lineage>
</organism>
<gene>
    <name evidence="2" type="ORF">M5K25_009404</name>
</gene>
<comment type="caution">
    <text evidence="2">The sequence shown here is derived from an EMBL/GenBank/DDBJ whole genome shotgun (WGS) entry which is preliminary data.</text>
</comment>
<dbReference type="EMBL" id="JANQDX010000008">
    <property type="protein sequence ID" value="KAL0920281.1"/>
    <property type="molecule type" value="Genomic_DNA"/>
</dbReference>
<keyword evidence="1" id="KW-1133">Transmembrane helix</keyword>
<dbReference type="AlphaFoldDB" id="A0ABD0V6D7"/>
<evidence type="ECO:0000256" key="1">
    <source>
        <dbReference type="SAM" id="Phobius"/>
    </source>
</evidence>